<organism evidence="2">
    <name type="scientific">hydrothermal vent metagenome</name>
    <dbReference type="NCBI Taxonomy" id="652676"/>
    <lineage>
        <taxon>unclassified sequences</taxon>
        <taxon>metagenomes</taxon>
        <taxon>ecological metagenomes</taxon>
    </lineage>
</organism>
<sequence length="43" mass="4880">QYLRILPMNGRNGCRLLNNFGRFVPKPTHPPPHARGLPQKTAD</sequence>
<proteinExistence type="predicted"/>
<feature type="non-terminal residue" evidence="2">
    <location>
        <position position="1"/>
    </location>
</feature>
<protein>
    <submittedName>
        <fullName evidence="2">Uncharacterized protein</fullName>
    </submittedName>
</protein>
<evidence type="ECO:0000313" key="2">
    <source>
        <dbReference type="EMBL" id="VAX42032.1"/>
    </source>
</evidence>
<evidence type="ECO:0000256" key="1">
    <source>
        <dbReference type="SAM" id="MobiDB-lite"/>
    </source>
</evidence>
<dbReference type="AlphaFoldDB" id="A0A3B1DMP4"/>
<gene>
    <name evidence="2" type="ORF">MNBD_PLANCTO03-1890</name>
</gene>
<feature type="region of interest" description="Disordered" evidence="1">
    <location>
        <begin position="23"/>
        <end position="43"/>
    </location>
</feature>
<reference evidence="2" key="1">
    <citation type="submission" date="2018-06" db="EMBL/GenBank/DDBJ databases">
        <authorList>
            <person name="Zhirakovskaya E."/>
        </authorList>
    </citation>
    <scope>NUCLEOTIDE SEQUENCE</scope>
</reference>
<dbReference type="EMBL" id="UOGK01000632">
    <property type="protein sequence ID" value="VAX42032.1"/>
    <property type="molecule type" value="Genomic_DNA"/>
</dbReference>
<name>A0A3B1DMP4_9ZZZZ</name>
<accession>A0A3B1DMP4</accession>